<dbReference type="AlphaFoldDB" id="A0A378IC09"/>
<feature type="domain" description="VOC" evidence="1">
    <location>
        <begin position="16"/>
        <end position="154"/>
    </location>
</feature>
<keyword evidence="3" id="KW-0670">Pyruvate</keyword>
<dbReference type="Proteomes" id="UP000054735">
    <property type="component" value="Unassembled WGS sequence"/>
</dbReference>
<dbReference type="GO" id="GO:0051213">
    <property type="term" value="F:dioxygenase activity"/>
    <property type="evidence" value="ECO:0007669"/>
    <property type="project" value="UniProtKB-KW"/>
</dbReference>
<dbReference type="InterPro" id="IPR037523">
    <property type="entry name" value="VOC_core"/>
</dbReference>
<dbReference type="RefSeq" id="WP_058522173.1">
    <property type="nucleotide sequence ID" value="NZ_CAAAHV010000029.1"/>
</dbReference>
<evidence type="ECO:0000313" key="3">
    <source>
        <dbReference type="EMBL" id="STX32101.1"/>
    </source>
</evidence>
<evidence type="ECO:0000313" key="2">
    <source>
        <dbReference type="EMBL" id="KTC75975.1"/>
    </source>
</evidence>
<reference evidence="2 4" key="1">
    <citation type="submission" date="2015-11" db="EMBL/GenBank/DDBJ databases">
        <title>Genomic analysis of 38 Legionella species identifies large and diverse effector repertoires.</title>
        <authorList>
            <person name="Burstein D."/>
            <person name="Amaro F."/>
            <person name="Zusman T."/>
            <person name="Lifshitz Z."/>
            <person name="Cohen O."/>
            <person name="Gilbert J.A."/>
            <person name="Pupko T."/>
            <person name="Shuman H.A."/>
            <person name="Segal G."/>
        </authorList>
    </citation>
    <scope>NUCLEOTIDE SEQUENCE [LARGE SCALE GENOMIC DNA]</scope>
    <source>
        <strain evidence="2 4">CDC#1407-AL-14</strain>
    </source>
</reference>
<dbReference type="STRING" id="28083.Lbir_0044"/>
<keyword evidence="4" id="KW-1185">Reference proteome</keyword>
<dbReference type="EMBL" id="UGNW01000001">
    <property type="protein sequence ID" value="STX32101.1"/>
    <property type="molecule type" value="Genomic_DNA"/>
</dbReference>
<proteinExistence type="predicted"/>
<dbReference type="OrthoDB" id="9788468at2"/>
<gene>
    <name evidence="2" type="ORF">Lbir_0044</name>
    <name evidence="3" type="ORF">NCTC12437_01879</name>
</gene>
<evidence type="ECO:0000259" key="1">
    <source>
        <dbReference type="PROSITE" id="PS51819"/>
    </source>
</evidence>
<evidence type="ECO:0000313" key="5">
    <source>
        <dbReference type="Proteomes" id="UP000255066"/>
    </source>
</evidence>
<dbReference type="InterPro" id="IPR029068">
    <property type="entry name" value="Glyas_Bleomycin-R_OHBP_Dase"/>
</dbReference>
<keyword evidence="3" id="KW-0560">Oxidoreductase</keyword>
<accession>A0A378IC09</accession>
<evidence type="ECO:0000313" key="4">
    <source>
        <dbReference type="Proteomes" id="UP000054735"/>
    </source>
</evidence>
<dbReference type="Gene3D" id="3.10.180.10">
    <property type="entry name" value="2,3-Dihydroxybiphenyl 1,2-Dioxygenase, domain 1"/>
    <property type="match status" value="1"/>
</dbReference>
<dbReference type="Pfam" id="PF13669">
    <property type="entry name" value="Glyoxalase_4"/>
    <property type="match status" value="1"/>
</dbReference>
<reference evidence="3 5" key="2">
    <citation type="submission" date="2018-06" db="EMBL/GenBank/DDBJ databases">
        <authorList>
            <consortium name="Pathogen Informatics"/>
            <person name="Doyle S."/>
        </authorList>
    </citation>
    <scope>NUCLEOTIDE SEQUENCE [LARGE SCALE GENOMIC DNA]</scope>
    <source>
        <strain evidence="3 5">NCTC12437</strain>
    </source>
</reference>
<sequence length="180" mass="20740">MFPDMLYKGEKLSLGEIDHYTLIVENAEKTAEFHINFLGFNFQYKKCINSGTVCDPDHDMINYVLTLPSNPTIFCVITQGMNEETVFKKYYRKFGEGIHHIAFKVDNLESNWNVCEKNGISRTSTEIITDPISGLKQFFIVKDLGGYFIELIERTTLTSERDDFTGHNIKKLSDSIKKFV</sequence>
<dbReference type="EMBL" id="LNXT01000001">
    <property type="protein sequence ID" value="KTC75975.1"/>
    <property type="molecule type" value="Genomic_DNA"/>
</dbReference>
<name>A0A378IC09_9GAMM</name>
<keyword evidence="3" id="KW-0223">Dioxygenase</keyword>
<dbReference type="PROSITE" id="PS51819">
    <property type="entry name" value="VOC"/>
    <property type="match status" value="1"/>
</dbReference>
<dbReference type="SUPFAM" id="SSF54593">
    <property type="entry name" value="Glyoxalase/Bleomycin resistance protein/Dihydroxybiphenyl dioxygenase"/>
    <property type="match status" value="1"/>
</dbReference>
<dbReference type="Proteomes" id="UP000255066">
    <property type="component" value="Unassembled WGS sequence"/>
</dbReference>
<protein>
    <submittedName>
        <fullName evidence="3">4-hydroxyphenylpyruvate dioxygenase and related hemolysins</fullName>
    </submittedName>
</protein>
<organism evidence="3 5">
    <name type="scientific">Legionella birminghamensis</name>
    <dbReference type="NCBI Taxonomy" id="28083"/>
    <lineage>
        <taxon>Bacteria</taxon>
        <taxon>Pseudomonadati</taxon>
        <taxon>Pseudomonadota</taxon>
        <taxon>Gammaproteobacteria</taxon>
        <taxon>Legionellales</taxon>
        <taxon>Legionellaceae</taxon>
        <taxon>Legionella</taxon>
    </lineage>
</organism>